<name>A0A517NN52_9BACT</name>
<dbReference type="PANTHER" id="PTHR43679:SF2">
    <property type="entry name" value="OCTANOYL-[GCVH]:PROTEIN N-OCTANOYLTRANSFERASE"/>
    <property type="match status" value="1"/>
</dbReference>
<organism evidence="3 4">
    <name type="scientific">Stieleria marina</name>
    <dbReference type="NCBI Taxonomy" id="1930275"/>
    <lineage>
        <taxon>Bacteria</taxon>
        <taxon>Pseudomonadati</taxon>
        <taxon>Planctomycetota</taxon>
        <taxon>Planctomycetia</taxon>
        <taxon>Pirellulales</taxon>
        <taxon>Pirellulaceae</taxon>
        <taxon>Stieleria</taxon>
    </lineage>
</organism>
<reference evidence="3 4" key="1">
    <citation type="submission" date="2019-02" db="EMBL/GenBank/DDBJ databases">
        <title>Deep-cultivation of Planctomycetes and their phenomic and genomic characterization uncovers novel biology.</title>
        <authorList>
            <person name="Wiegand S."/>
            <person name="Jogler M."/>
            <person name="Boedeker C."/>
            <person name="Pinto D."/>
            <person name="Vollmers J."/>
            <person name="Rivas-Marin E."/>
            <person name="Kohn T."/>
            <person name="Peeters S.H."/>
            <person name="Heuer A."/>
            <person name="Rast P."/>
            <person name="Oberbeckmann S."/>
            <person name="Bunk B."/>
            <person name="Jeske O."/>
            <person name="Meyerdierks A."/>
            <person name="Storesund J.E."/>
            <person name="Kallscheuer N."/>
            <person name="Luecker S."/>
            <person name="Lage O.M."/>
            <person name="Pohl T."/>
            <person name="Merkel B.J."/>
            <person name="Hornburger P."/>
            <person name="Mueller R.-W."/>
            <person name="Bruemmer F."/>
            <person name="Labrenz M."/>
            <person name="Spormann A.M."/>
            <person name="Op den Camp H."/>
            <person name="Overmann J."/>
            <person name="Amann R."/>
            <person name="Jetten M.S.M."/>
            <person name="Mascher T."/>
            <person name="Medema M.H."/>
            <person name="Devos D.P."/>
            <person name="Kaster A.-K."/>
            <person name="Ovreas L."/>
            <person name="Rohde M."/>
            <person name="Galperin M.Y."/>
            <person name="Jogler C."/>
        </authorList>
    </citation>
    <scope>NUCLEOTIDE SEQUENCE [LARGE SCALE GENOMIC DNA]</scope>
    <source>
        <strain evidence="3 4">K23_9</strain>
    </source>
</reference>
<proteinExistence type="predicted"/>
<evidence type="ECO:0000313" key="4">
    <source>
        <dbReference type="Proteomes" id="UP000319817"/>
    </source>
</evidence>
<dbReference type="AlphaFoldDB" id="A0A517NN52"/>
<dbReference type="RefSeq" id="WP_145416080.1">
    <property type="nucleotide sequence ID" value="NZ_CP036526.1"/>
</dbReference>
<dbReference type="InterPro" id="IPR004143">
    <property type="entry name" value="BPL_LPL_catalytic"/>
</dbReference>
<keyword evidence="3" id="KW-0808">Transferase</keyword>
<dbReference type="OrthoDB" id="9774653at2"/>
<accession>A0A517NN52</accession>
<feature type="compositionally biased region" description="Low complexity" evidence="1">
    <location>
        <begin position="120"/>
        <end position="133"/>
    </location>
</feature>
<dbReference type="SUPFAM" id="SSF55681">
    <property type="entry name" value="Class II aaRS and biotin synthetases"/>
    <property type="match status" value="1"/>
</dbReference>
<evidence type="ECO:0000259" key="2">
    <source>
        <dbReference type="PROSITE" id="PS51733"/>
    </source>
</evidence>
<dbReference type="Gene3D" id="3.30.930.10">
    <property type="entry name" value="Bira Bifunctional Protein, Domain 2"/>
    <property type="match status" value="1"/>
</dbReference>
<evidence type="ECO:0000256" key="1">
    <source>
        <dbReference type="SAM" id="MobiDB-lite"/>
    </source>
</evidence>
<feature type="region of interest" description="Disordered" evidence="1">
    <location>
        <begin position="117"/>
        <end position="154"/>
    </location>
</feature>
<dbReference type="GO" id="GO:0033819">
    <property type="term" value="F:lipoyl(octanoyl) transferase activity"/>
    <property type="evidence" value="ECO:0007669"/>
    <property type="project" value="UniProtKB-EC"/>
</dbReference>
<dbReference type="Proteomes" id="UP000319817">
    <property type="component" value="Chromosome"/>
</dbReference>
<dbReference type="EMBL" id="CP036526">
    <property type="protein sequence ID" value="QDT08556.1"/>
    <property type="molecule type" value="Genomic_DNA"/>
</dbReference>
<dbReference type="InterPro" id="IPR050664">
    <property type="entry name" value="Octanoyltrans_LipM/LipL"/>
</dbReference>
<gene>
    <name evidence="3" type="primary">lipM</name>
    <name evidence="3" type="ORF">K239x_04950</name>
</gene>
<protein>
    <submittedName>
        <fullName evidence="3">Octanoyltransferase LipM</fullName>
        <ecNumber evidence="3">2.3.1.181</ecNumber>
    </submittedName>
</protein>
<dbReference type="Pfam" id="PF21948">
    <property type="entry name" value="LplA-B_cat"/>
    <property type="match status" value="1"/>
</dbReference>
<evidence type="ECO:0000313" key="3">
    <source>
        <dbReference type="EMBL" id="QDT08556.1"/>
    </source>
</evidence>
<keyword evidence="3" id="KW-0012">Acyltransferase</keyword>
<feature type="domain" description="BPL/LPL catalytic" evidence="2">
    <location>
        <begin position="13"/>
        <end position="240"/>
    </location>
</feature>
<keyword evidence="4" id="KW-1185">Reference proteome</keyword>
<dbReference type="PANTHER" id="PTHR43679">
    <property type="entry name" value="OCTANOYLTRANSFERASE LIPM-RELATED"/>
    <property type="match status" value="1"/>
</dbReference>
<dbReference type="EC" id="2.3.1.181" evidence="3"/>
<sequence length="270" mass="29601">MSLDQALLESVNQSQIPMLRFYQWTEPTLSLGYFQKLADRNQHVASSDANCVRRSTGGGSILHHHELTYSIAIPVTSSHSGARLDLYQGMHAIISDALSDWSIKAVPHRDINHRTIDCRPTPLTTPPAATTLAKTNGVTSDQPPPGPQSSTTAGGISDEALLCFQRRTDEDLIVSGYKILGSAQRRAKNAVLQHGSLLLQASPFAPELPGVLNLGSRPLCEKELAQAISTSFSQRWQIDFQASKVSVDETTRAREIAATRFNSTSWLKRR</sequence>
<dbReference type="PROSITE" id="PS51733">
    <property type="entry name" value="BPL_LPL_CATALYTIC"/>
    <property type="match status" value="1"/>
</dbReference>
<dbReference type="InterPro" id="IPR045864">
    <property type="entry name" value="aa-tRNA-synth_II/BPL/LPL"/>
</dbReference>